<dbReference type="PANTHER" id="PTHR30151">
    <property type="entry name" value="ALKANE SULFONATE ABC TRANSPORTER-RELATED, MEMBRANE SUBUNIT"/>
    <property type="match status" value="1"/>
</dbReference>
<evidence type="ECO:0000256" key="5">
    <source>
        <dbReference type="ARBA" id="ARBA00022989"/>
    </source>
</evidence>
<keyword evidence="5 7" id="KW-1133">Transmembrane helix</keyword>
<dbReference type="AlphaFoldDB" id="A0A1H1SKA0"/>
<comment type="similarity">
    <text evidence="7">Belongs to the binding-protein-dependent transport system permease family.</text>
</comment>
<keyword evidence="2 7" id="KW-0813">Transport</keyword>
<dbReference type="PANTHER" id="PTHR30151:SF0">
    <property type="entry name" value="ABC TRANSPORTER PERMEASE PROTEIN MJ0413-RELATED"/>
    <property type="match status" value="1"/>
</dbReference>
<feature type="transmembrane region" description="Helical" evidence="7">
    <location>
        <begin position="224"/>
        <end position="246"/>
    </location>
</feature>
<feature type="transmembrane region" description="Helical" evidence="7">
    <location>
        <begin position="158"/>
        <end position="175"/>
    </location>
</feature>
<dbReference type="GO" id="GO:0005886">
    <property type="term" value="C:plasma membrane"/>
    <property type="evidence" value="ECO:0007669"/>
    <property type="project" value="UniProtKB-SubCell"/>
</dbReference>
<keyword evidence="6 7" id="KW-0472">Membrane</keyword>
<evidence type="ECO:0000256" key="1">
    <source>
        <dbReference type="ARBA" id="ARBA00004651"/>
    </source>
</evidence>
<dbReference type="RefSeq" id="WP_146687240.1">
    <property type="nucleotide sequence ID" value="NZ_LT629750.1"/>
</dbReference>
<dbReference type="InterPro" id="IPR035906">
    <property type="entry name" value="MetI-like_sf"/>
</dbReference>
<comment type="subcellular location">
    <subcellularLocation>
        <location evidence="1 7">Cell membrane</location>
        <topology evidence="1 7">Multi-pass membrane protein</topology>
    </subcellularLocation>
</comment>
<dbReference type="Pfam" id="PF00528">
    <property type="entry name" value="BPD_transp_1"/>
    <property type="match status" value="1"/>
</dbReference>
<evidence type="ECO:0000256" key="3">
    <source>
        <dbReference type="ARBA" id="ARBA00022475"/>
    </source>
</evidence>
<gene>
    <name evidence="9" type="ORF">SAMN05444158_2204</name>
</gene>
<dbReference type="GO" id="GO:0055085">
    <property type="term" value="P:transmembrane transport"/>
    <property type="evidence" value="ECO:0007669"/>
    <property type="project" value="InterPro"/>
</dbReference>
<feature type="domain" description="ABC transmembrane type-1" evidence="8">
    <location>
        <begin position="63"/>
        <end position="243"/>
    </location>
</feature>
<proteinExistence type="inferred from homology"/>
<feature type="transmembrane region" description="Helical" evidence="7">
    <location>
        <begin position="112"/>
        <end position="138"/>
    </location>
</feature>
<feature type="transmembrane region" description="Helical" evidence="7">
    <location>
        <begin position="182"/>
        <end position="204"/>
    </location>
</feature>
<dbReference type="EMBL" id="LT629750">
    <property type="protein sequence ID" value="SDS48454.1"/>
    <property type="molecule type" value="Genomic_DNA"/>
</dbReference>
<evidence type="ECO:0000256" key="4">
    <source>
        <dbReference type="ARBA" id="ARBA00022692"/>
    </source>
</evidence>
<name>A0A1H1SKA0_9BRAD</name>
<organism evidence="9 10">
    <name type="scientific">Bradyrhizobium canariense</name>
    <dbReference type="NCBI Taxonomy" id="255045"/>
    <lineage>
        <taxon>Bacteria</taxon>
        <taxon>Pseudomonadati</taxon>
        <taxon>Pseudomonadota</taxon>
        <taxon>Alphaproteobacteria</taxon>
        <taxon>Hyphomicrobiales</taxon>
        <taxon>Nitrobacteraceae</taxon>
        <taxon>Bradyrhizobium</taxon>
    </lineage>
</organism>
<dbReference type="PROSITE" id="PS50928">
    <property type="entry name" value="ABC_TM1"/>
    <property type="match status" value="1"/>
</dbReference>
<dbReference type="CDD" id="cd06261">
    <property type="entry name" value="TM_PBP2"/>
    <property type="match status" value="1"/>
</dbReference>
<evidence type="ECO:0000259" key="8">
    <source>
        <dbReference type="PROSITE" id="PS50928"/>
    </source>
</evidence>
<protein>
    <submittedName>
        <fullName evidence="9">NitT/TauT family transport system permease protein</fullName>
    </submittedName>
</protein>
<keyword evidence="4 7" id="KW-0812">Transmembrane</keyword>
<dbReference type="Gene3D" id="1.10.3720.10">
    <property type="entry name" value="MetI-like"/>
    <property type="match status" value="1"/>
</dbReference>
<dbReference type="InterPro" id="IPR000515">
    <property type="entry name" value="MetI-like"/>
</dbReference>
<feature type="transmembrane region" description="Helical" evidence="7">
    <location>
        <begin position="12"/>
        <end position="30"/>
    </location>
</feature>
<evidence type="ECO:0000313" key="10">
    <source>
        <dbReference type="Proteomes" id="UP000243904"/>
    </source>
</evidence>
<reference evidence="10" key="1">
    <citation type="submission" date="2016-10" db="EMBL/GenBank/DDBJ databases">
        <authorList>
            <person name="Varghese N."/>
            <person name="Submissions S."/>
        </authorList>
    </citation>
    <scope>NUCLEOTIDE SEQUENCE [LARGE SCALE GENOMIC DNA]</scope>
    <source>
        <strain evidence="10">GAS369</strain>
    </source>
</reference>
<accession>A0A1H1SKA0</accession>
<evidence type="ECO:0000256" key="6">
    <source>
        <dbReference type="ARBA" id="ARBA00023136"/>
    </source>
</evidence>
<sequence>MSATNSRPIIDRASGLLIPLLVVVIGEAAFRLGHLHGDTLAAPSKILFSFIRALRDGTLIAATRDTLVTTFGGLAFGGLAGLALGTLLGSFSRLDKLFRFPVEVIRPIPSVALIPIAMIVAGFGYTMEIAVVSFAAAWPVLITTRSAIAEIEPRLIEVARVLRLGVIATTFKIVLPASLPRIFVGIRLAAGIAMIVSVTVEIAANPIGLGHAIMMAQQSLQPALMLAMLVWIGVVGVAINSLLIFLQARLFGRAGAGGLR</sequence>
<feature type="transmembrane region" description="Helical" evidence="7">
    <location>
        <begin position="71"/>
        <end position="91"/>
    </location>
</feature>
<evidence type="ECO:0000256" key="7">
    <source>
        <dbReference type="RuleBase" id="RU363032"/>
    </source>
</evidence>
<evidence type="ECO:0000256" key="2">
    <source>
        <dbReference type="ARBA" id="ARBA00022448"/>
    </source>
</evidence>
<evidence type="ECO:0000313" key="9">
    <source>
        <dbReference type="EMBL" id="SDS48454.1"/>
    </source>
</evidence>
<keyword evidence="3" id="KW-1003">Cell membrane</keyword>
<dbReference type="Proteomes" id="UP000243904">
    <property type="component" value="Chromosome I"/>
</dbReference>
<dbReference type="SUPFAM" id="SSF161098">
    <property type="entry name" value="MetI-like"/>
    <property type="match status" value="1"/>
</dbReference>
<keyword evidence="10" id="KW-1185">Reference proteome</keyword>